<dbReference type="Gene3D" id="2.40.50.140">
    <property type="entry name" value="Nucleic acid-binding proteins"/>
    <property type="match status" value="1"/>
</dbReference>
<dbReference type="AlphaFoldDB" id="A0A1U7NMV0"/>
<proteinExistence type="predicted"/>
<accession>A0A1U7NMV0</accession>
<dbReference type="Pfam" id="PF10991">
    <property type="entry name" value="Enc34_ssDNA-bd"/>
    <property type="match status" value="1"/>
</dbReference>
<dbReference type="Proteomes" id="UP000186705">
    <property type="component" value="Unassembled WGS sequence"/>
</dbReference>
<dbReference type="EMBL" id="MPKA01000062">
    <property type="protein sequence ID" value="OLU46611.1"/>
    <property type="molecule type" value="Genomic_DNA"/>
</dbReference>
<dbReference type="STRING" id="1862672.BO225_05420"/>
<dbReference type="InterPro" id="IPR012340">
    <property type="entry name" value="NA-bd_OB-fold"/>
</dbReference>
<dbReference type="InterPro" id="IPR022595">
    <property type="entry name" value="Enc34_ssDNA-bd"/>
</dbReference>
<organism evidence="1 2">
    <name type="scientific">Dubosiella newyorkensis</name>
    <dbReference type="NCBI Taxonomy" id="1862672"/>
    <lineage>
        <taxon>Bacteria</taxon>
        <taxon>Bacillati</taxon>
        <taxon>Bacillota</taxon>
        <taxon>Erysipelotrichia</taxon>
        <taxon>Erysipelotrichales</taxon>
        <taxon>Erysipelotrichaceae</taxon>
        <taxon>Dubosiella</taxon>
    </lineage>
</organism>
<keyword evidence="2" id="KW-1185">Reference proteome</keyword>
<protein>
    <submittedName>
        <fullName evidence="1">Uncharacterized protein</fullName>
    </submittedName>
</protein>
<reference evidence="1 2" key="1">
    <citation type="submission" date="2016-11" db="EMBL/GenBank/DDBJ databases">
        <title>Description of two novel members of the family Erysipelotrichaceae: Ileibacterium lipovorans gen. nov., sp. nov. and Dubosiella newyorkensis, gen. nov., sp. nov.</title>
        <authorList>
            <person name="Cox L.M."/>
            <person name="Sohn J."/>
            <person name="Tyrrell K.L."/>
            <person name="Citron D.M."/>
            <person name="Lawson P.A."/>
            <person name="Patel N.B."/>
            <person name="Iizumi T."/>
            <person name="Perez-Perez G.I."/>
            <person name="Goldstein E.J."/>
            <person name="Blaser M.J."/>
        </authorList>
    </citation>
    <scope>NUCLEOTIDE SEQUENCE [LARGE SCALE GENOMIC DNA]</scope>
    <source>
        <strain evidence="1 2">NYU-BL-A4</strain>
    </source>
</reference>
<evidence type="ECO:0000313" key="2">
    <source>
        <dbReference type="Proteomes" id="UP000186705"/>
    </source>
</evidence>
<dbReference type="SUPFAM" id="SSF50249">
    <property type="entry name" value="Nucleic acid-binding proteins"/>
    <property type="match status" value="1"/>
</dbReference>
<sequence length="212" mass="22675">MIMAKRPEDVRTGTVRIVWPHLFAPYASENQDSEPSYSVAILIDKEDKKTLNAINAAYKAAFEAGVKKHGAKFQSKGKTPLIRPDGGNKGILIDCDSDLRPDSLDAEDVKGCYLMNLKRKNKPGVVAVQDGALVHLGEEDIQGGDYCQVTLSMYPYNHPQGGMGISKGLNNVCKMSDGEPLGTGSASAESDFADMASASAFGSGDNDEDPFA</sequence>
<gene>
    <name evidence="1" type="ORF">BO225_05420</name>
</gene>
<evidence type="ECO:0000313" key="1">
    <source>
        <dbReference type="EMBL" id="OLU46611.1"/>
    </source>
</evidence>
<name>A0A1U7NMV0_9FIRM</name>
<comment type="caution">
    <text evidence="1">The sequence shown here is derived from an EMBL/GenBank/DDBJ whole genome shotgun (WGS) entry which is preliminary data.</text>
</comment>